<protein>
    <recommendedName>
        <fullName evidence="5">Cadherin domain-containing protein</fullName>
    </recommendedName>
</protein>
<dbReference type="PANTHER" id="PTHR24028">
    <property type="entry name" value="CADHERIN-87A"/>
    <property type="match status" value="1"/>
</dbReference>
<keyword evidence="2" id="KW-0812">Transmembrane</keyword>
<proteinExistence type="predicted"/>
<dbReference type="InterPro" id="IPR011049">
    <property type="entry name" value="Serralysin-like_metalloprot_C"/>
</dbReference>
<dbReference type="SMART" id="SM00736">
    <property type="entry name" value="CADG"/>
    <property type="match status" value="10"/>
</dbReference>
<dbReference type="SUPFAM" id="SSF49313">
    <property type="entry name" value="Cadherin-like"/>
    <property type="match status" value="13"/>
</dbReference>
<feature type="domain" description="Cadherin" evidence="5">
    <location>
        <begin position="1039"/>
        <end position="1132"/>
    </location>
</feature>
<feature type="domain" description="Cadherin" evidence="5">
    <location>
        <begin position="1139"/>
        <end position="1232"/>
    </location>
</feature>
<evidence type="ECO:0000259" key="5">
    <source>
        <dbReference type="PROSITE" id="PS50268"/>
    </source>
</evidence>
<comment type="subcellular location">
    <subcellularLocation>
        <location evidence="1">Membrane</location>
        <topology evidence="1">Single-pass membrane protein</topology>
    </subcellularLocation>
</comment>
<reference evidence="6" key="1">
    <citation type="submission" date="2020-05" db="EMBL/GenBank/DDBJ databases">
        <authorList>
            <person name="Zhu T."/>
            <person name="Keshari N."/>
            <person name="Lu X."/>
        </authorList>
    </citation>
    <scope>NUCLEOTIDE SEQUENCE</scope>
    <source>
        <strain evidence="6">NK1-12</strain>
    </source>
</reference>
<dbReference type="Gene3D" id="2.150.10.10">
    <property type="entry name" value="Serralysin-like metalloprotease, C-terminal"/>
    <property type="match status" value="2"/>
</dbReference>
<dbReference type="InterPro" id="IPR006644">
    <property type="entry name" value="Cadg"/>
</dbReference>
<dbReference type="EMBL" id="CP053586">
    <property type="protein sequence ID" value="WNZ24216.1"/>
    <property type="molecule type" value="Genomic_DNA"/>
</dbReference>
<feature type="domain" description="Cadherin" evidence="5">
    <location>
        <begin position="626"/>
        <end position="731"/>
    </location>
</feature>
<accession>A0AA96WL25</accession>
<dbReference type="PANTHER" id="PTHR24028:SF316">
    <property type="entry name" value="NEURAL-CADHERIN-LIKE"/>
    <property type="match status" value="1"/>
</dbReference>
<dbReference type="SMART" id="SM00112">
    <property type="entry name" value="CA"/>
    <property type="match status" value="13"/>
</dbReference>
<evidence type="ECO:0000256" key="1">
    <source>
        <dbReference type="ARBA" id="ARBA00004167"/>
    </source>
</evidence>
<sequence length="2768" mass="296924">MPFTAGNEFRVNQITDLEQTTSSTNIFENAERPMQTIGMDANGNIVVVWSSLGQDLPTPDEADFWGVYARRYDVVTGQWSNEFLVNRDTPAEGDQRSGSQLAPAVAMDDEGDFVIAWSSNSFYQDDVSGYGIYAQRYDKSGNPLGSQFQINTTTNSDQFDTAIATDADGDFVVTWTSRNQDSPGSRGIYARRYSKTGTPLTGEIQVNTYTTNDQIHSSVAMDANGNFVVVWASDGQDGDSWGIFAQRFNADGTKNGAEFRVNTITTNFQRYPSVSMDATGNFVVTWTNNSGASNGGEDIYARRYNSSGAAQGAEFLVNQTTAGTQRFSQVKMLKTGGFIITWTGEDSGGTGIFARRYGANGQPLSGADGNQFRVNATQTGLQNFAAVAADSGGNFAVAWTSDHGGSEDVYIRPYSVTPLPNNPPTNITLSNSAIDENVADNSLVGTFASVDPDGDTSFSYELIAGTGSADNNAFTIVGNELRIKNSPDFETKSSYSIRVKTTDPGGLSFEKPLTITIRNLNEAPTGISIDSNTVNENVPVNTLVGRFSTTDPDANNTFSYRLVSGVGSTDNALFEISGNELRIKAVPNFEVKPTYSIRIQSSDQNGLTVQRQFTINVRDLNEAPTNISISRNNINENVPANSVVGTFSTTDPDANDTFTYELVTGQGGADNNAFTIVGNELRIKNSPDFETKPSYSIRVRSRDKGGLATEKIFTININDLNDPPSNAAPTNLNLTPANINENVDPNALVGTLSTVDPNPGNTFTYTLVAGAGDTDNNTFTISGNQLRIKISPNFEQKSTYSIRVRTTDQGGLNFERALTININDLNEAPTDILLNPDTVDENVPAGSLVGNLTTLDPDRNETFTYQLVAGPGSADNGAFTLTADGKLSIKASPDFELKSSYAIRVRVTDKGGATLEKQFVVNVKDLPDIDGTPTNLTLTNSEIVENSPANSVIGTLITTDDSNGPFTYTLDTSFGDGDKFTVNNDRLILKPVPDFETKPQYTIRVRTTDPDGRSLTKLLTVTVKDINEAPTNLTLSASTIDENKPADSVVGTFTPTDPDANETFTYSLVAGPGSADNSAFRIIGRELRLINSPNFETKPSYLIRVQVKDKGGLVFEKPFTINVRDVGERPTDIRLSATSIQENNPADAIVGRFSTVDPDPNETFTYELVTGTGSSDNAAFRIVNNELRLRNPANFETKPSYSIRVRTTDKDKLTFEKTFIINVTDVNERPIDLTLSSTIIDENKPANSVVGKFTTIDSDKNDSFTYQLVAGQGSADNSAFTIVNGELILRNRPDFETKPSYSIRVRTTDSKGLSLEKTFAIRVRDINDDPGTNPPQDILLSNNRINENIPANSVVGNFSTIDPDQNETFTYTLVNGTGSADNNAFTIVNNQLRIRNIPDFETKPSYSIRVRTTDKGNLPFEKVFTINVNDLPELPGTNPPRDLLLSNSQIDENIPANSLVGRFSTVDPDIGDSFTYELVSGQGSTDNNAFTLINNELRLKGVPDFEVKPSYSIRVRTRDKGNLTLEKVFTITVRDLPETPGTSVPQDIRLSNNRINENVPVNSLVGNFSTVDPDTGDSFTYALVTGTGDADNSAFTIVNNELRLKASPDFETKPSYSIRVRTTDRGNLSFEKVFTINVIDLPENPGDTAPTDLLLSANTINENAPVDTVIGKLSTVDPDRGDRFTYALVPGFGDNSAFRIVGDELRITTSPDFETKPSYSIRVVTTDSGGRTFVKTLTINVINQNDAPIVTPSVGSLSYRENSGKVAIDPGVSLTDIDSPNLEGATVRILGYVPGQDSLELVAQNGITANFDAASGVLTLSGSAALASYQQALRSVTYLNNSQNPTPAPRTIEFTARDGLATSRPATRTIQIVPVDTAPTVTSSGGRLSYLENSGDVRVDANLTISDVDSLNLTSATVKIIGYVRNQDRLSVNAPAGIFSNFDVNTGTLTLTGEAPIASYQAALRAVSYLNTSSNPNTALRTVQFSVRDGSATSNLASRSIQVVPVNSAPVVTVSSGNLSYRENAGQQVIDPQIRVVDADSQTLTGATVKLQGYRAGQDRLSTTSQAGITSSFNAATGILTLNGTASVAVYQSVLRSVTYSNSSNNPNLGLRTVQFSVKDNSTTSNLAARSIQILPVNDAPVLQPSVQQLTFTRGSILIDPKLNLNDADSSVLSGATVRIRDYIAGEDNLLFKDQNGITGSFDPVAGVLRLSGSAPVVSYRSALRSIRFANNRPIPTGTPRTLEFQATDGVSNSNPGRVQIQFAPTGNVPTIDLNGTAVGVDYGSTFVIGGPPVNIVATDARFTSQNYPVLTSAEVTLANPLDGINEKLSAVTTGTNIVASYDANRSVLTLSGRGSLGDYLQVLRTVKYENTDPAIDTTTRTILFRLRNGNSISEPAQTRVQISSIKLSNGTLGPDGSLFTTPATDLIDAFASDDSVVSILANLQQNDSIKGGLGRDTFTLLDGSGTAIIDVDNPINQVGGILTGNTVINGFEVFRLTGFAGTATLMGSDLQDDSLSGGVGNDVIFGKAGNDVLGGNAGNDRLDGGLGDDQLEGGLGDDLYIVDSPNDFVIERLNEGYDTVESGVSLTLGNHLEALTLTGTATVGIGNDLDNQLTGNSLGNRLSGEAGNDRLVGGDGKDVLIGGDGNDRLIGEQGRDRMIGGRGKDTFVLTKARRSSRETIRDFRSVDDTIEIVRSGFSDSLKLGRVRASQFRLGTSAEDSSDRFIYNRRSGMLFFDADGVGGVGQVQIARLTNKATLNRTDLIVVDL</sequence>
<feature type="domain" description="Cadherin" evidence="5">
    <location>
        <begin position="731"/>
        <end position="838"/>
    </location>
</feature>
<dbReference type="PROSITE" id="PS50268">
    <property type="entry name" value="CADHERIN_2"/>
    <property type="match status" value="13"/>
</dbReference>
<dbReference type="Pfam" id="PF00028">
    <property type="entry name" value="Cadherin"/>
    <property type="match status" value="1"/>
</dbReference>
<keyword evidence="4" id="KW-0325">Glycoprotein</keyword>
<keyword evidence="3" id="KW-0472">Membrane</keyword>
<feature type="domain" description="Cadherin" evidence="5">
    <location>
        <begin position="1555"/>
        <end position="1652"/>
    </location>
</feature>
<dbReference type="CDD" id="cd11304">
    <property type="entry name" value="Cadherin_repeat"/>
    <property type="match status" value="13"/>
</dbReference>
<dbReference type="PRINTS" id="PR00313">
    <property type="entry name" value="CABNDNGRPT"/>
</dbReference>
<name>A0AA96WL25_9CYAN</name>
<dbReference type="InterPro" id="IPR002126">
    <property type="entry name" value="Cadherin-like_dom"/>
</dbReference>
<evidence type="ECO:0000313" key="6">
    <source>
        <dbReference type="EMBL" id="WNZ24216.1"/>
    </source>
</evidence>
<dbReference type="RefSeq" id="WP_316429918.1">
    <property type="nucleotide sequence ID" value="NZ_CP053586.1"/>
</dbReference>
<feature type="domain" description="Cadherin" evidence="5">
    <location>
        <begin position="426"/>
        <end position="526"/>
    </location>
</feature>
<evidence type="ECO:0000256" key="3">
    <source>
        <dbReference type="ARBA" id="ARBA00022989"/>
    </source>
</evidence>
<dbReference type="GO" id="GO:0005886">
    <property type="term" value="C:plasma membrane"/>
    <property type="evidence" value="ECO:0007669"/>
    <property type="project" value="TreeGrafter"/>
</dbReference>
<dbReference type="InterPro" id="IPR001343">
    <property type="entry name" value="Hemolysn_Ca-bd"/>
</dbReference>
<feature type="domain" description="Cadherin" evidence="5">
    <location>
        <begin position="533"/>
        <end position="626"/>
    </location>
</feature>
<dbReference type="PRINTS" id="PR00205">
    <property type="entry name" value="CADHERIN"/>
</dbReference>
<dbReference type="InterPro" id="IPR018511">
    <property type="entry name" value="Hemolysin-typ_Ca-bd_CS"/>
</dbReference>
<feature type="domain" description="Cadherin" evidence="5">
    <location>
        <begin position="838"/>
        <end position="935"/>
    </location>
</feature>
<evidence type="ECO:0000256" key="2">
    <source>
        <dbReference type="ARBA" id="ARBA00022692"/>
    </source>
</evidence>
<feature type="domain" description="Cadherin" evidence="5">
    <location>
        <begin position="1345"/>
        <end position="1442"/>
    </location>
</feature>
<feature type="domain" description="Cadherin" evidence="5">
    <location>
        <begin position="1659"/>
        <end position="1754"/>
    </location>
</feature>
<feature type="domain" description="Cadherin" evidence="5">
    <location>
        <begin position="1449"/>
        <end position="1547"/>
    </location>
</feature>
<dbReference type="PROSITE" id="PS00330">
    <property type="entry name" value="HEMOLYSIN_CALCIUM"/>
    <property type="match status" value="3"/>
</dbReference>
<gene>
    <name evidence="6" type="ORF">HJG54_16040</name>
</gene>
<dbReference type="SUPFAM" id="SSF51120">
    <property type="entry name" value="beta-Roll"/>
    <property type="match status" value="2"/>
</dbReference>
<feature type="domain" description="Cadherin" evidence="5">
    <location>
        <begin position="1240"/>
        <end position="1337"/>
    </location>
</feature>
<feature type="domain" description="Cadherin" evidence="5">
    <location>
        <begin position="935"/>
        <end position="1032"/>
    </location>
</feature>
<organism evidence="6">
    <name type="scientific">Leptolyngbya sp. NK1-12</name>
    <dbReference type="NCBI Taxonomy" id="2547451"/>
    <lineage>
        <taxon>Bacteria</taxon>
        <taxon>Bacillati</taxon>
        <taxon>Cyanobacteriota</taxon>
        <taxon>Cyanophyceae</taxon>
        <taxon>Leptolyngbyales</taxon>
        <taxon>Leptolyngbyaceae</taxon>
        <taxon>Leptolyngbya group</taxon>
        <taxon>Leptolyngbya</taxon>
    </lineage>
</organism>
<keyword evidence="3" id="KW-1133">Transmembrane helix</keyword>
<dbReference type="InterPro" id="IPR015919">
    <property type="entry name" value="Cadherin-like_sf"/>
</dbReference>
<dbReference type="Pfam" id="PF00353">
    <property type="entry name" value="HemolysinCabind"/>
    <property type="match status" value="3"/>
</dbReference>
<dbReference type="InterPro" id="IPR050174">
    <property type="entry name" value="Protocadherin/Cadherin-CA"/>
</dbReference>
<dbReference type="GO" id="GO:0005509">
    <property type="term" value="F:calcium ion binding"/>
    <property type="evidence" value="ECO:0007669"/>
    <property type="project" value="InterPro"/>
</dbReference>
<dbReference type="GO" id="GO:0007156">
    <property type="term" value="P:homophilic cell adhesion via plasma membrane adhesion molecules"/>
    <property type="evidence" value="ECO:0007669"/>
    <property type="project" value="InterPro"/>
</dbReference>
<evidence type="ECO:0000256" key="4">
    <source>
        <dbReference type="ARBA" id="ARBA00023180"/>
    </source>
</evidence>
<dbReference type="Gene3D" id="2.60.40.60">
    <property type="entry name" value="Cadherins"/>
    <property type="match status" value="13"/>
</dbReference>